<dbReference type="EMBL" id="JAODUP010001379">
    <property type="protein sequence ID" value="KAK2140364.1"/>
    <property type="molecule type" value="Genomic_DNA"/>
</dbReference>
<evidence type="ECO:0000256" key="1">
    <source>
        <dbReference type="ARBA" id="ARBA00004193"/>
    </source>
</evidence>
<keyword evidence="5" id="KW-0342">GTP-binding</keyword>
<evidence type="ECO:0000313" key="10">
    <source>
        <dbReference type="EMBL" id="KAK2140364.1"/>
    </source>
</evidence>
<dbReference type="Proteomes" id="UP001208570">
    <property type="component" value="Unassembled WGS sequence"/>
</dbReference>
<name>A0AAD9MRH6_9ANNE</name>
<dbReference type="Gene3D" id="3.40.50.300">
    <property type="entry name" value="P-loop containing nucleotide triphosphate hydrolases"/>
    <property type="match status" value="1"/>
</dbReference>
<evidence type="ECO:0000256" key="9">
    <source>
        <dbReference type="ARBA" id="ARBA00038061"/>
    </source>
</evidence>
<keyword evidence="3" id="KW-0488">Methylation</keyword>
<evidence type="ECO:0000256" key="3">
    <source>
        <dbReference type="ARBA" id="ARBA00022481"/>
    </source>
</evidence>
<keyword evidence="7" id="KW-0449">Lipoprotein</keyword>
<dbReference type="SMART" id="SM00173">
    <property type="entry name" value="RAS"/>
    <property type="match status" value="1"/>
</dbReference>
<comment type="subcellular location">
    <subcellularLocation>
        <location evidence="1">Cell membrane</location>
        <topology evidence="1">Lipid-anchor</topology>
    </subcellularLocation>
</comment>
<evidence type="ECO:0000313" key="11">
    <source>
        <dbReference type="Proteomes" id="UP001208570"/>
    </source>
</evidence>
<dbReference type="InterPro" id="IPR052236">
    <property type="entry name" value="Small_GTPase_RasD"/>
</dbReference>
<comment type="similarity">
    <text evidence="9">Belongs to the small GTPase superfamily. RasD family.</text>
</comment>
<dbReference type="PROSITE" id="PS51421">
    <property type="entry name" value="RAS"/>
    <property type="match status" value="1"/>
</dbReference>
<dbReference type="PRINTS" id="PR00449">
    <property type="entry name" value="RASTRNSFRMNG"/>
</dbReference>
<reference evidence="10" key="1">
    <citation type="journal article" date="2023" name="Mol. Biol. Evol.">
        <title>Third-Generation Sequencing Reveals the Adaptive Role of the Epigenome in Three Deep-Sea Polychaetes.</title>
        <authorList>
            <person name="Perez M."/>
            <person name="Aroh O."/>
            <person name="Sun Y."/>
            <person name="Lan Y."/>
            <person name="Juniper S.K."/>
            <person name="Young C.R."/>
            <person name="Angers B."/>
            <person name="Qian P.Y."/>
        </authorList>
    </citation>
    <scope>NUCLEOTIDE SEQUENCE</scope>
    <source>
        <strain evidence="10">P08H-3</strain>
    </source>
</reference>
<evidence type="ECO:0000256" key="5">
    <source>
        <dbReference type="ARBA" id="ARBA00023134"/>
    </source>
</evidence>
<evidence type="ECO:0000256" key="8">
    <source>
        <dbReference type="ARBA" id="ARBA00023289"/>
    </source>
</evidence>
<keyword evidence="2" id="KW-1003">Cell membrane</keyword>
<evidence type="ECO:0000256" key="4">
    <source>
        <dbReference type="ARBA" id="ARBA00022741"/>
    </source>
</evidence>
<dbReference type="SMART" id="SM00174">
    <property type="entry name" value="RHO"/>
    <property type="match status" value="1"/>
</dbReference>
<dbReference type="GO" id="GO:0005525">
    <property type="term" value="F:GTP binding"/>
    <property type="evidence" value="ECO:0007669"/>
    <property type="project" value="UniProtKB-KW"/>
</dbReference>
<evidence type="ECO:0000256" key="7">
    <source>
        <dbReference type="ARBA" id="ARBA00023288"/>
    </source>
</evidence>
<keyword evidence="6" id="KW-0472">Membrane</keyword>
<dbReference type="PANTHER" id="PTHR46149">
    <property type="entry name" value="MIP08469P"/>
    <property type="match status" value="1"/>
</dbReference>
<dbReference type="AlphaFoldDB" id="A0AAD9MRH6"/>
<dbReference type="SUPFAM" id="SSF52540">
    <property type="entry name" value="P-loop containing nucleoside triphosphate hydrolases"/>
    <property type="match status" value="1"/>
</dbReference>
<dbReference type="PANTHER" id="PTHR46149:SF7">
    <property type="entry name" value="GTP-BINDING PROTEIN DI-RAS2"/>
    <property type="match status" value="1"/>
</dbReference>
<protein>
    <recommendedName>
        <fullName evidence="12">GTP-binding protein Rhes</fullName>
    </recommendedName>
</protein>
<dbReference type="NCBIfam" id="TIGR00231">
    <property type="entry name" value="small_GTP"/>
    <property type="match status" value="1"/>
</dbReference>
<accession>A0AAD9MRH6</accession>
<evidence type="ECO:0008006" key="12">
    <source>
        <dbReference type="Google" id="ProtNLM"/>
    </source>
</evidence>
<evidence type="ECO:0000256" key="2">
    <source>
        <dbReference type="ARBA" id="ARBA00022475"/>
    </source>
</evidence>
<dbReference type="FunFam" id="3.40.50.300:FF:000475">
    <property type="entry name" value="GTP-binding protein Rhes"/>
    <property type="match status" value="1"/>
</dbReference>
<dbReference type="GO" id="GO:0005886">
    <property type="term" value="C:plasma membrane"/>
    <property type="evidence" value="ECO:0007669"/>
    <property type="project" value="UniProtKB-SubCell"/>
</dbReference>
<sequence>MLAVYCAVDFQVLNFDSLVSSVFRGCFMLQYAMRRRYRNRSDSSKRIIHDMTSQLKNLSYRVVVLGAAGVGKSCLISRFLYNTYRKAYKATVEEFHQEQVEVNGTDINLEIIDTAGAYHFPGMRRLAINTANAFILVYGVDDQNSFFEVERFRDEILGLRGAQRGVVPIVIVGNKLDVEPSCRAIGCAEAEITANIEWNNGYIEASAKDDVNVSAIFEELLFRANGPPRPLLQRHQTALDLNVGKRLKRNSCNIL</sequence>
<dbReference type="PROSITE" id="PS51419">
    <property type="entry name" value="RAB"/>
    <property type="match status" value="1"/>
</dbReference>
<proteinExistence type="inferred from homology"/>
<keyword evidence="11" id="KW-1185">Reference proteome</keyword>
<dbReference type="InterPro" id="IPR005225">
    <property type="entry name" value="Small_GTP-bd"/>
</dbReference>
<dbReference type="SMART" id="SM00175">
    <property type="entry name" value="RAB"/>
    <property type="match status" value="1"/>
</dbReference>
<keyword evidence="8" id="KW-0636">Prenylation</keyword>
<organism evidence="10 11">
    <name type="scientific">Paralvinella palmiformis</name>
    <dbReference type="NCBI Taxonomy" id="53620"/>
    <lineage>
        <taxon>Eukaryota</taxon>
        <taxon>Metazoa</taxon>
        <taxon>Spiralia</taxon>
        <taxon>Lophotrochozoa</taxon>
        <taxon>Annelida</taxon>
        <taxon>Polychaeta</taxon>
        <taxon>Sedentaria</taxon>
        <taxon>Canalipalpata</taxon>
        <taxon>Terebellida</taxon>
        <taxon>Terebelliformia</taxon>
        <taxon>Alvinellidae</taxon>
        <taxon>Paralvinella</taxon>
    </lineage>
</organism>
<evidence type="ECO:0000256" key="6">
    <source>
        <dbReference type="ARBA" id="ARBA00023136"/>
    </source>
</evidence>
<dbReference type="Pfam" id="PF00071">
    <property type="entry name" value="Ras"/>
    <property type="match status" value="1"/>
</dbReference>
<dbReference type="InterPro" id="IPR001806">
    <property type="entry name" value="Small_GTPase"/>
</dbReference>
<keyword evidence="4" id="KW-0547">Nucleotide-binding</keyword>
<dbReference type="GO" id="GO:0003924">
    <property type="term" value="F:GTPase activity"/>
    <property type="evidence" value="ECO:0007669"/>
    <property type="project" value="InterPro"/>
</dbReference>
<gene>
    <name evidence="10" type="ORF">LSH36_1379g00021</name>
</gene>
<comment type="caution">
    <text evidence="10">The sequence shown here is derived from an EMBL/GenBank/DDBJ whole genome shotgun (WGS) entry which is preliminary data.</text>
</comment>
<dbReference type="InterPro" id="IPR027417">
    <property type="entry name" value="P-loop_NTPase"/>
</dbReference>